<feature type="transmembrane region" description="Helical" evidence="1">
    <location>
        <begin position="62"/>
        <end position="83"/>
    </location>
</feature>
<keyword evidence="1" id="KW-0812">Transmembrane</keyword>
<evidence type="ECO:0000256" key="1">
    <source>
        <dbReference type="SAM" id="Phobius"/>
    </source>
</evidence>
<keyword evidence="1" id="KW-0472">Membrane</keyword>
<keyword evidence="3" id="KW-1185">Reference proteome</keyword>
<feature type="transmembrane region" description="Helical" evidence="1">
    <location>
        <begin position="89"/>
        <end position="107"/>
    </location>
</feature>
<dbReference type="AlphaFoldDB" id="A0A1V6NTS1"/>
<sequence length="119" mass="13147">MSSMYESLLTVWHDALALAMAESVGVILEVALWSLFEFSLINAKPTSSLLVRLAPFFRRLRLIHRCTVMLPASTIAVPVAAGYFPVPGYFSEMLFILLFILSTMASAESFPGARFKKVG</sequence>
<name>A0A1V6NTS1_PENPO</name>
<dbReference type="EMBL" id="MDYM01000003">
    <property type="protein sequence ID" value="OQD68124.1"/>
    <property type="molecule type" value="Genomic_DNA"/>
</dbReference>
<keyword evidence="1" id="KW-1133">Transmembrane helix</keyword>
<proteinExistence type="predicted"/>
<comment type="caution">
    <text evidence="2">The sequence shown here is derived from an EMBL/GenBank/DDBJ whole genome shotgun (WGS) entry which is preliminary data.</text>
</comment>
<evidence type="ECO:0000313" key="3">
    <source>
        <dbReference type="Proteomes" id="UP000191408"/>
    </source>
</evidence>
<gene>
    <name evidence="2" type="ORF">PENPOL_c003G08564</name>
</gene>
<reference evidence="3" key="1">
    <citation type="journal article" date="2017" name="Nat. Microbiol.">
        <title>Global analysis of biosynthetic gene clusters reveals vast potential of secondary metabolite production in Penicillium species.</title>
        <authorList>
            <person name="Nielsen J.C."/>
            <person name="Grijseels S."/>
            <person name="Prigent S."/>
            <person name="Ji B."/>
            <person name="Dainat J."/>
            <person name="Nielsen K.F."/>
            <person name="Frisvad J.C."/>
            <person name="Workman M."/>
            <person name="Nielsen J."/>
        </authorList>
    </citation>
    <scope>NUCLEOTIDE SEQUENCE [LARGE SCALE GENOMIC DNA]</scope>
    <source>
        <strain evidence="3">IBT 4502</strain>
    </source>
</reference>
<organism evidence="2 3">
    <name type="scientific">Penicillium polonicum</name>
    <dbReference type="NCBI Taxonomy" id="60169"/>
    <lineage>
        <taxon>Eukaryota</taxon>
        <taxon>Fungi</taxon>
        <taxon>Dikarya</taxon>
        <taxon>Ascomycota</taxon>
        <taxon>Pezizomycotina</taxon>
        <taxon>Eurotiomycetes</taxon>
        <taxon>Eurotiomycetidae</taxon>
        <taxon>Eurotiales</taxon>
        <taxon>Aspergillaceae</taxon>
        <taxon>Penicillium</taxon>
    </lineage>
</organism>
<accession>A0A1V6NTS1</accession>
<dbReference type="Proteomes" id="UP000191408">
    <property type="component" value="Unassembled WGS sequence"/>
</dbReference>
<feature type="transmembrane region" description="Helical" evidence="1">
    <location>
        <begin position="15"/>
        <end position="41"/>
    </location>
</feature>
<evidence type="ECO:0000313" key="2">
    <source>
        <dbReference type="EMBL" id="OQD68124.1"/>
    </source>
</evidence>
<protein>
    <submittedName>
        <fullName evidence="2">Uncharacterized protein</fullName>
    </submittedName>
</protein>